<dbReference type="SUPFAM" id="SSF103473">
    <property type="entry name" value="MFS general substrate transporter"/>
    <property type="match status" value="1"/>
</dbReference>
<dbReference type="GO" id="GO:0016020">
    <property type="term" value="C:membrane"/>
    <property type="evidence" value="ECO:0007669"/>
    <property type="project" value="UniProtKB-SubCell"/>
</dbReference>
<evidence type="ECO:0000259" key="6">
    <source>
        <dbReference type="PROSITE" id="PS50850"/>
    </source>
</evidence>
<comment type="subcellular location">
    <subcellularLocation>
        <location evidence="1">Membrane</location>
        <topology evidence="1">Multi-pass membrane protein</topology>
    </subcellularLocation>
</comment>
<dbReference type="PANTHER" id="PTHR24064">
    <property type="entry name" value="SOLUTE CARRIER FAMILY 22 MEMBER"/>
    <property type="match status" value="1"/>
</dbReference>
<dbReference type="AlphaFoldDB" id="A0A2C9LRV2"/>
<feature type="transmembrane region" description="Helical" evidence="5">
    <location>
        <begin position="429"/>
        <end position="447"/>
    </location>
</feature>
<dbReference type="VEuPathDB" id="VectorBase:BGLB034204"/>
<dbReference type="Pfam" id="PF07690">
    <property type="entry name" value="MFS_1"/>
    <property type="match status" value="1"/>
</dbReference>
<organism evidence="7 8">
    <name type="scientific">Biomphalaria glabrata</name>
    <name type="common">Bloodfluke planorb</name>
    <name type="synonym">Freshwater snail</name>
    <dbReference type="NCBI Taxonomy" id="6526"/>
    <lineage>
        <taxon>Eukaryota</taxon>
        <taxon>Metazoa</taxon>
        <taxon>Spiralia</taxon>
        <taxon>Lophotrochozoa</taxon>
        <taxon>Mollusca</taxon>
        <taxon>Gastropoda</taxon>
        <taxon>Heterobranchia</taxon>
        <taxon>Euthyneura</taxon>
        <taxon>Panpulmonata</taxon>
        <taxon>Hygrophila</taxon>
        <taxon>Lymnaeoidea</taxon>
        <taxon>Planorbidae</taxon>
        <taxon>Biomphalaria</taxon>
    </lineage>
</organism>
<dbReference type="InterPro" id="IPR011701">
    <property type="entry name" value="MFS"/>
</dbReference>
<dbReference type="GO" id="GO:0022857">
    <property type="term" value="F:transmembrane transporter activity"/>
    <property type="evidence" value="ECO:0007669"/>
    <property type="project" value="InterPro"/>
</dbReference>
<dbReference type="Proteomes" id="UP000076420">
    <property type="component" value="Unassembled WGS sequence"/>
</dbReference>
<evidence type="ECO:0000256" key="1">
    <source>
        <dbReference type="ARBA" id="ARBA00004141"/>
    </source>
</evidence>
<feature type="transmembrane region" description="Helical" evidence="5">
    <location>
        <begin position="524"/>
        <end position="541"/>
    </location>
</feature>
<reference evidence="7" key="1">
    <citation type="submission" date="2020-05" db="UniProtKB">
        <authorList>
            <consortium name="EnsemblMetazoa"/>
        </authorList>
    </citation>
    <scope>IDENTIFICATION</scope>
    <source>
        <strain evidence="7">BB02</strain>
    </source>
</reference>
<keyword evidence="4 5" id="KW-0472">Membrane</keyword>
<dbReference type="PROSITE" id="PS50850">
    <property type="entry name" value="MFS"/>
    <property type="match status" value="1"/>
</dbReference>
<accession>A0A2C9LRV2</accession>
<feature type="transmembrane region" description="Helical" evidence="5">
    <location>
        <begin position="24"/>
        <end position="45"/>
    </location>
</feature>
<dbReference type="EnsemblMetazoa" id="BGLB034204-RC">
    <property type="protein sequence ID" value="BGLB034204-PC"/>
    <property type="gene ID" value="BGLB034204"/>
</dbReference>
<evidence type="ECO:0000313" key="7">
    <source>
        <dbReference type="EnsemblMetazoa" id="BGLB034204-PB"/>
    </source>
</evidence>
<feature type="transmembrane region" description="Helical" evidence="5">
    <location>
        <begin position="169"/>
        <end position="190"/>
    </location>
</feature>
<dbReference type="EnsemblMetazoa" id="BGLB034204-RB">
    <property type="protein sequence ID" value="BGLB034204-PB"/>
    <property type="gene ID" value="BGLB034204"/>
</dbReference>
<dbReference type="RefSeq" id="XP_013084472.2">
    <property type="nucleotide sequence ID" value="XM_013229018.2"/>
</dbReference>
<gene>
    <name evidence="7" type="primary">106069360</name>
</gene>
<dbReference type="InterPro" id="IPR036259">
    <property type="entry name" value="MFS_trans_sf"/>
</dbReference>
<sequence>MEKGSLMDEVFTTLGWWGRYQKTQFLMCMLPVLACASHVLSVIFIGRDVPHKCAHIDSLNISEELLVGGAPYDVTVSPYSNVTVTYEACSVDVKNGSTIIFTSGCINGHNYSESRDMSIVSQWDLVCEGEALSDLSQTILSLGQLSGALICTSLADIYGRKPTYIVSHIILLCTAIALSFSPNYLVFIGLRFVLGFSQQGTGLVSNVLLVEMLPTKRRALPSQVGSYMWSVSLLILCLCAYITKDAGWQYTQLLLAGLSGYVLVQWWIMDESPRWLLANNNMAAVEAFVQKASAMNKTDPDKALDLLRGKHLSKCTDSHHSGELTINEEDCNQLANNGLLSAGTDMKTSDENMRFTAFVKNRSVFLVTAVSCYMWFTDSLTYYGLIMTSTSLTDDFYLGYFFNVLVELPAALAFGLLINRIGRKKCTSVFHLIGGMSLLVSVVLNNASFADDIPGKETITFVISLIGKFGISVAFAVLFQYTPEIYPTNLRNTGFGISSMAARIGGMVAPYSRTFERHVPWGPGAVFTFLCLLVPVVGRFLPETHGHELPQTIADMDQWIKASGRKSKNKHITDPAESR</sequence>
<feature type="transmembrane region" description="Helical" evidence="5">
    <location>
        <begin position="226"/>
        <end position="243"/>
    </location>
</feature>
<dbReference type="InterPro" id="IPR020846">
    <property type="entry name" value="MFS_dom"/>
</dbReference>
<keyword evidence="3 5" id="KW-1133">Transmembrane helix</keyword>
<protein>
    <recommendedName>
        <fullName evidence="6">Major facilitator superfamily (MFS) profile domain-containing protein</fullName>
    </recommendedName>
</protein>
<feature type="transmembrane region" description="Helical" evidence="5">
    <location>
        <begin position="363"/>
        <end position="385"/>
    </location>
</feature>
<dbReference type="RefSeq" id="XP_013084471.2">
    <property type="nucleotide sequence ID" value="XM_013229017.2"/>
</dbReference>
<feature type="domain" description="Major facilitator superfamily (MFS) profile" evidence="6">
    <location>
        <begin position="73"/>
        <end position="546"/>
    </location>
</feature>
<dbReference type="STRING" id="6526.A0A2C9LRV2"/>
<feature type="transmembrane region" description="Helical" evidence="5">
    <location>
        <begin position="397"/>
        <end position="417"/>
    </location>
</feature>
<evidence type="ECO:0000256" key="3">
    <source>
        <dbReference type="ARBA" id="ARBA00022989"/>
    </source>
</evidence>
<dbReference type="OrthoDB" id="6100430at2759"/>
<evidence type="ECO:0000313" key="8">
    <source>
        <dbReference type="Proteomes" id="UP000076420"/>
    </source>
</evidence>
<feature type="transmembrane region" description="Helical" evidence="5">
    <location>
        <begin position="459"/>
        <end position="481"/>
    </location>
</feature>
<dbReference type="KEGG" id="bgt:106069360"/>
<evidence type="ECO:0000256" key="5">
    <source>
        <dbReference type="SAM" id="Phobius"/>
    </source>
</evidence>
<name>A0A2C9LRV2_BIOGL</name>
<proteinExistence type="predicted"/>
<evidence type="ECO:0000256" key="2">
    <source>
        <dbReference type="ARBA" id="ARBA00022692"/>
    </source>
</evidence>
<dbReference type="Gene3D" id="1.20.1250.20">
    <property type="entry name" value="MFS general substrate transporter like domains"/>
    <property type="match status" value="1"/>
</dbReference>
<dbReference type="VEuPathDB" id="VectorBase:BGLAX_031944"/>
<keyword evidence="2 5" id="KW-0812">Transmembrane</keyword>
<evidence type="ECO:0000256" key="4">
    <source>
        <dbReference type="ARBA" id="ARBA00023136"/>
    </source>
</evidence>